<dbReference type="PANTHER" id="PTHR34983:SF1">
    <property type="entry name" value="ARABINOGALACTAN ENDO-BETA-1,4-GALACTANASE A"/>
    <property type="match status" value="1"/>
</dbReference>
<gene>
    <name evidence="7" type="ORF">E6O75_ATG04964</name>
</gene>
<dbReference type="GO" id="GO:0015926">
    <property type="term" value="F:glucosidase activity"/>
    <property type="evidence" value="ECO:0007669"/>
    <property type="project" value="InterPro"/>
</dbReference>
<dbReference type="GO" id="GO:0031218">
    <property type="term" value="F:arabinogalactan endo-1,4-beta-galactosidase activity"/>
    <property type="evidence" value="ECO:0007669"/>
    <property type="project" value="UniProtKB-EC"/>
</dbReference>
<comment type="caution">
    <text evidence="7">The sequence shown here is derived from an EMBL/GenBank/DDBJ whole genome shotgun (WGS) entry which is preliminary data.</text>
</comment>
<sequence length="361" mass="39144">MLKLFHSFVALSFFSLSASALKWKTHDISSLLVEEANGTSYQDVNGKTMPLETIIKNGGANSVRIRLWVGPADGNYNLEYALKLAARVKAAGLGIHLNLHYSDTWADPGKQGKPAAWSSLSTTALVEQVKSYTKSVLDAFAAHSMDVQLISLGNEIRAGLLWPNGKWDQFPTMAKLLHAGVAGVKASKISSKPKIMLHLDRGYDWSTQEWFYDNLIAANFDLSSIDVQGVSCYPFWDKTNSTLANFKTNMYNMAAKYKKAIVCTETDWPTKCTKASDNIPPSLTEAFPFSAAGQKAWMKALAAIVKGIPGGLGKGVMYWEPAWVNNPSLGSACESSVLFSATSSGGKTVAKALSYVSPLPP</sequence>
<evidence type="ECO:0000256" key="1">
    <source>
        <dbReference type="ARBA" id="ARBA00001695"/>
    </source>
</evidence>
<dbReference type="STRING" id="86259.A0A4Z1PIB0"/>
<dbReference type="EC" id="3.2.1.89" evidence="3 6"/>
<dbReference type="AlphaFoldDB" id="A0A4Z1PIB0"/>
<reference evidence="7 8" key="1">
    <citation type="submission" date="2019-04" db="EMBL/GenBank/DDBJ databases">
        <title>High contiguity whole genome sequence and gene annotation resource for two Venturia nashicola isolates.</title>
        <authorList>
            <person name="Prokchorchik M."/>
            <person name="Won K."/>
            <person name="Lee Y."/>
            <person name="Choi E.D."/>
            <person name="Segonzac C."/>
            <person name="Sohn K.H."/>
        </authorList>
    </citation>
    <scope>NUCLEOTIDE SEQUENCE [LARGE SCALE GENOMIC DNA]</scope>
    <source>
        <strain evidence="7 8">PRI2</strain>
    </source>
</reference>
<feature type="chain" id="PRO_5021469563" description="Arabinogalactan endo-beta-1,4-galactanase" evidence="6">
    <location>
        <begin position="21"/>
        <end position="361"/>
    </location>
</feature>
<evidence type="ECO:0000256" key="4">
    <source>
        <dbReference type="ARBA" id="ARBA00022801"/>
    </source>
</evidence>
<dbReference type="GO" id="GO:0045490">
    <property type="term" value="P:pectin catabolic process"/>
    <property type="evidence" value="ECO:0007669"/>
    <property type="project" value="TreeGrafter"/>
</dbReference>
<dbReference type="SUPFAM" id="SSF51445">
    <property type="entry name" value="(Trans)glycosidases"/>
    <property type="match status" value="1"/>
</dbReference>
<protein>
    <recommendedName>
        <fullName evidence="3 6">Arabinogalactan endo-beta-1,4-galactanase</fullName>
        <ecNumber evidence="3 6">3.2.1.89</ecNumber>
    </recommendedName>
</protein>
<dbReference type="Proteomes" id="UP000298493">
    <property type="component" value="Unassembled WGS sequence"/>
</dbReference>
<evidence type="ECO:0000256" key="5">
    <source>
        <dbReference type="ARBA" id="ARBA00023295"/>
    </source>
</evidence>
<dbReference type="InterPro" id="IPR017853">
    <property type="entry name" value="GH"/>
</dbReference>
<evidence type="ECO:0000256" key="3">
    <source>
        <dbReference type="ARBA" id="ARBA00012556"/>
    </source>
</evidence>
<feature type="signal peptide" evidence="6">
    <location>
        <begin position="1"/>
        <end position="20"/>
    </location>
</feature>
<organism evidence="7 8">
    <name type="scientific">Venturia nashicola</name>
    <dbReference type="NCBI Taxonomy" id="86259"/>
    <lineage>
        <taxon>Eukaryota</taxon>
        <taxon>Fungi</taxon>
        <taxon>Dikarya</taxon>
        <taxon>Ascomycota</taxon>
        <taxon>Pezizomycotina</taxon>
        <taxon>Dothideomycetes</taxon>
        <taxon>Pleosporomycetidae</taxon>
        <taxon>Venturiales</taxon>
        <taxon>Venturiaceae</taxon>
        <taxon>Venturia</taxon>
    </lineage>
</organism>
<accession>A0A4Z1PIB0</accession>
<keyword evidence="5 6" id="KW-0326">Glycosidase</keyword>
<keyword evidence="6" id="KW-0732">Signal</keyword>
<dbReference type="EMBL" id="SNSC02000009">
    <property type="protein sequence ID" value="TID21569.1"/>
    <property type="molecule type" value="Genomic_DNA"/>
</dbReference>
<proteinExistence type="inferred from homology"/>
<name>A0A4Z1PIB0_9PEZI</name>
<comment type="similarity">
    <text evidence="2 6">Belongs to the glycosyl hydrolase 53 family.</text>
</comment>
<evidence type="ECO:0000256" key="2">
    <source>
        <dbReference type="ARBA" id="ARBA00010687"/>
    </source>
</evidence>
<evidence type="ECO:0000256" key="6">
    <source>
        <dbReference type="RuleBase" id="RU361192"/>
    </source>
</evidence>
<keyword evidence="4 6" id="KW-0378">Hydrolase</keyword>
<evidence type="ECO:0000313" key="7">
    <source>
        <dbReference type="EMBL" id="TID21569.1"/>
    </source>
</evidence>
<keyword evidence="8" id="KW-1185">Reference proteome</keyword>
<dbReference type="Gene3D" id="3.20.20.80">
    <property type="entry name" value="Glycosidases"/>
    <property type="match status" value="1"/>
</dbReference>
<dbReference type="Pfam" id="PF07745">
    <property type="entry name" value="Glyco_hydro_53"/>
    <property type="match status" value="1"/>
</dbReference>
<dbReference type="InterPro" id="IPR011683">
    <property type="entry name" value="Glyco_hydro_53"/>
</dbReference>
<dbReference type="PANTHER" id="PTHR34983">
    <property type="entry name" value="ARABINOGALACTAN ENDO-BETA-1,4-GALACTANASE A"/>
    <property type="match status" value="1"/>
</dbReference>
<comment type="catalytic activity">
    <reaction evidence="1 6">
        <text>The enzyme specifically hydrolyzes (1-&gt;4)-beta-D-galactosidic linkages in type I arabinogalactans.</text>
        <dbReference type="EC" id="3.2.1.89"/>
    </reaction>
</comment>
<evidence type="ECO:0000313" key="8">
    <source>
        <dbReference type="Proteomes" id="UP000298493"/>
    </source>
</evidence>